<name>A0A9W8I6G9_9FUNG</name>
<keyword evidence="2" id="KW-1185">Reference proteome</keyword>
<reference evidence="1" key="1">
    <citation type="submission" date="2022-07" db="EMBL/GenBank/DDBJ databases">
        <title>Phylogenomic reconstructions and comparative analyses of Kickxellomycotina fungi.</title>
        <authorList>
            <person name="Reynolds N.K."/>
            <person name="Stajich J.E."/>
            <person name="Barry K."/>
            <person name="Grigoriev I.V."/>
            <person name="Crous P."/>
            <person name="Smith M.E."/>
        </authorList>
    </citation>
    <scope>NUCLEOTIDE SEQUENCE</scope>
    <source>
        <strain evidence="1">NRRL 1566</strain>
    </source>
</reference>
<sequence length="373" mass="43298">MGYTEQSRQHEAGQLPFPDANNVEGIINALRQLRDRGNLNSDHSVEQVLAMFPQCLASDYKRLGLAKDNDWQSLEDFLHLDNLSHTPPELEDLIKKELEKPYDKENVVFQLKRLAKYLNNASYGAKRQKSVMLRRLPQHQRKLYTDLFRQRTPLDVFARLLVERIEMSQGTTREPKFGHFTGFATPVETSTDNKQISELIKKVDSLSNEIEEMKEILQQAPKAQRVPHCFYCRRSGHYRTTCHFLREDLDERRVVLVNNRICWPNGNEVPFQKSKGGMMKLIRDQSQSIDEIVSGYMDSINHIMSKKGKMSDASFQKLVKDAELDVKLKDFLTMPSHVRKMLLSLMQRIEEKEKEQSDEGILIARVGYLKVSN</sequence>
<gene>
    <name evidence="1" type="ORF">IWW36_003393</name>
</gene>
<dbReference type="AlphaFoldDB" id="A0A9W8I6G9"/>
<protein>
    <submittedName>
        <fullName evidence="1">Uncharacterized protein</fullName>
    </submittedName>
</protein>
<dbReference type="EMBL" id="JANBUW010000187">
    <property type="protein sequence ID" value="KAJ2848283.1"/>
    <property type="molecule type" value="Genomic_DNA"/>
</dbReference>
<comment type="caution">
    <text evidence="1">The sequence shown here is derived from an EMBL/GenBank/DDBJ whole genome shotgun (WGS) entry which is preliminary data.</text>
</comment>
<proteinExistence type="predicted"/>
<accession>A0A9W8I6G9</accession>
<evidence type="ECO:0000313" key="2">
    <source>
        <dbReference type="Proteomes" id="UP001139887"/>
    </source>
</evidence>
<dbReference type="OrthoDB" id="5559069at2759"/>
<evidence type="ECO:0000313" key="1">
    <source>
        <dbReference type="EMBL" id="KAJ2848283.1"/>
    </source>
</evidence>
<organism evidence="1 2">
    <name type="scientific">Coemansia brasiliensis</name>
    <dbReference type="NCBI Taxonomy" id="2650707"/>
    <lineage>
        <taxon>Eukaryota</taxon>
        <taxon>Fungi</taxon>
        <taxon>Fungi incertae sedis</taxon>
        <taxon>Zoopagomycota</taxon>
        <taxon>Kickxellomycotina</taxon>
        <taxon>Kickxellomycetes</taxon>
        <taxon>Kickxellales</taxon>
        <taxon>Kickxellaceae</taxon>
        <taxon>Coemansia</taxon>
    </lineage>
</organism>
<dbReference type="Proteomes" id="UP001139887">
    <property type="component" value="Unassembled WGS sequence"/>
</dbReference>